<feature type="domain" description="Reverse transcriptase Ty1/copia-type" evidence="1">
    <location>
        <begin position="2"/>
        <end position="141"/>
    </location>
</feature>
<keyword evidence="2" id="KW-0472">Membrane</keyword>
<dbReference type="PANTHER" id="PTHR11439">
    <property type="entry name" value="GAG-POL-RELATED RETROTRANSPOSON"/>
    <property type="match status" value="1"/>
</dbReference>
<dbReference type="CDD" id="cd09272">
    <property type="entry name" value="RNase_HI_RT_Ty1"/>
    <property type="match status" value="1"/>
</dbReference>
<proteinExistence type="predicted"/>
<comment type="caution">
    <text evidence="2">The sequence shown here is derived from an EMBL/GenBank/DDBJ whole genome shotgun (WGS) entry which is preliminary data.</text>
</comment>
<gene>
    <name evidence="2" type="ORF">LIER_28411</name>
</gene>
<dbReference type="InterPro" id="IPR043502">
    <property type="entry name" value="DNA/RNA_pol_sf"/>
</dbReference>
<dbReference type="Proteomes" id="UP001454036">
    <property type="component" value="Unassembled WGS sequence"/>
</dbReference>
<dbReference type="Pfam" id="PF07727">
    <property type="entry name" value="RVT_2"/>
    <property type="match status" value="1"/>
</dbReference>
<dbReference type="EMBL" id="BAABME010009446">
    <property type="protein sequence ID" value="GAA0175181.1"/>
    <property type="molecule type" value="Genomic_DNA"/>
</dbReference>
<protein>
    <submittedName>
        <fullName evidence="2">Transmembrane signal receptor</fullName>
    </submittedName>
</protein>
<evidence type="ECO:0000313" key="2">
    <source>
        <dbReference type="EMBL" id="GAA0175181.1"/>
    </source>
</evidence>
<keyword evidence="2" id="KW-0675">Receptor</keyword>
<evidence type="ECO:0000259" key="1">
    <source>
        <dbReference type="Pfam" id="PF07727"/>
    </source>
</evidence>
<name>A0AAV3RHH0_LITER</name>
<dbReference type="InterPro" id="IPR013103">
    <property type="entry name" value="RVT_2"/>
</dbReference>
<dbReference type="AlphaFoldDB" id="A0AAV3RHH0"/>
<evidence type="ECO:0000313" key="3">
    <source>
        <dbReference type="Proteomes" id="UP001454036"/>
    </source>
</evidence>
<keyword evidence="2" id="KW-0812">Transmembrane</keyword>
<keyword evidence="3" id="KW-1185">Reference proteome</keyword>
<accession>A0AAV3RHH0</accession>
<organism evidence="2 3">
    <name type="scientific">Lithospermum erythrorhizon</name>
    <name type="common">Purple gromwell</name>
    <name type="synonym">Lithospermum officinale var. erythrorhizon</name>
    <dbReference type="NCBI Taxonomy" id="34254"/>
    <lineage>
        <taxon>Eukaryota</taxon>
        <taxon>Viridiplantae</taxon>
        <taxon>Streptophyta</taxon>
        <taxon>Embryophyta</taxon>
        <taxon>Tracheophyta</taxon>
        <taxon>Spermatophyta</taxon>
        <taxon>Magnoliopsida</taxon>
        <taxon>eudicotyledons</taxon>
        <taxon>Gunneridae</taxon>
        <taxon>Pentapetalae</taxon>
        <taxon>asterids</taxon>
        <taxon>lamiids</taxon>
        <taxon>Boraginales</taxon>
        <taxon>Boraginaceae</taxon>
        <taxon>Boraginoideae</taxon>
        <taxon>Lithospermeae</taxon>
        <taxon>Lithospermum</taxon>
    </lineage>
</organism>
<reference evidence="2 3" key="1">
    <citation type="submission" date="2024-01" db="EMBL/GenBank/DDBJ databases">
        <title>The complete chloroplast genome sequence of Lithospermum erythrorhizon: insights into the phylogenetic relationship among Boraginaceae species and the maternal lineages of purple gromwells.</title>
        <authorList>
            <person name="Okada T."/>
            <person name="Watanabe K."/>
        </authorList>
    </citation>
    <scope>NUCLEOTIDE SEQUENCE [LARGE SCALE GENOMIC DNA]</scope>
</reference>
<dbReference type="SUPFAM" id="SSF56672">
    <property type="entry name" value="DNA/RNA polymerases"/>
    <property type="match status" value="1"/>
</dbReference>
<sequence>MIISVAAQRGWKVYQLDVMSAFLHGEISENVYVDQPKGYEKKGKEHQVYKLHKSLYGLKQTPRAWFSRIEKHFIKEGFIECASEHTLFTKTGSGGALIIVSLYVDDLIVTGDDEELLKQLKISMVNEFDMTDLGTMSCFLDYKPLSTPSVTGFKIDHDTDGKKIDDTYNEQLVGILMYLTGTKPNIMFATSLASRYMANPTELHLQVAKRILRYLKGILQYGFFYLRSSEQGELKVYIDSDYTGDVTDIRSTSEPLDEKDECTNVRCDNSSIIKLSKNPVMHGRCKHIDVRYHFLRNQVKEGAISLLHCSSAEQVADIITNALKIDSFQKLRAAQGIVELPEVS</sequence>
<dbReference type="PANTHER" id="PTHR11439:SF517">
    <property type="entry name" value="CYSTEINE-RICH RLK (RECEPTOR-LIKE PROTEIN KINASE) 8"/>
    <property type="match status" value="1"/>
</dbReference>